<dbReference type="SUPFAM" id="SSF48452">
    <property type="entry name" value="TPR-like"/>
    <property type="match status" value="1"/>
</dbReference>
<evidence type="ECO:0000256" key="1">
    <source>
        <dbReference type="SAM" id="Phobius"/>
    </source>
</evidence>
<sequence>MNDNSDISQELLEIIERYINGSMTSQELKDFNQLLELDNEFKVKVEDIKTMLLGIEAQSLKEQLDILHKDIPKTIVKKPVDKKVKYLNFSKIAAAAAVIIAIGSIWFFSTPKNEKLYANHFKPDPGLPTTMSSTNNYDFYDAMVKYKHGDYNIAIDKWKILSEQKPENDTLNYFLGVAYMANKNTSEAIPFLERSVEAPDEFVFLNEAYYYLGLAYLKEGNVELAKKNLSLSETDASKLVLSKLTK</sequence>
<keyword evidence="3" id="KW-1185">Reference proteome</keyword>
<name>A0A2U2X1N1_9FLAO</name>
<reference evidence="3" key="1">
    <citation type="submission" date="2018-05" db="EMBL/GenBank/DDBJ databases">
        <title>Algibacter marinivivus sp. nov., isolated from sample around a algae.</title>
        <authorList>
            <person name="Lu D."/>
        </authorList>
    </citation>
    <scope>NUCLEOTIDE SEQUENCE [LARGE SCALE GENOMIC DNA]</scope>
    <source>
        <strain evidence="3">ZY111</strain>
    </source>
</reference>
<dbReference type="Pfam" id="PF13432">
    <property type="entry name" value="TPR_16"/>
    <property type="match status" value="1"/>
</dbReference>
<keyword evidence="1" id="KW-1133">Transmembrane helix</keyword>
<protein>
    <submittedName>
        <fullName evidence="2">Uncharacterized protein</fullName>
    </submittedName>
</protein>
<keyword evidence="1" id="KW-0812">Transmembrane</keyword>
<comment type="caution">
    <text evidence="2">The sequence shown here is derived from an EMBL/GenBank/DDBJ whole genome shotgun (WGS) entry which is preliminary data.</text>
</comment>
<accession>A0A2U2X1N1</accession>
<dbReference type="EMBL" id="QFRI01000004">
    <property type="protein sequence ID" value="PWH81692.1"/>
    <property type="molecule type" value="Genomic_DNA"/>
</dbReference>
<evidence type="ECO:0000313" key="2">
    <source>
        <dbReference type="EMBL" id="PWH81692.1"/>
    </source>
</evidence>
<proteinExistence type="predicted"/>
<dbReference type="RefSeq" id="WP_109353614.1">
    <property type="nucleotide sequence ID" value="NZ_QFRI01000004.1"/>
</dbReference>
<organism evidence="2 3">
    <name type="scientific">Algibacter marinivivus</name>
    <dbReference type="NCBI Taxonomy" id="2100723"/>
    <lineage>
        <taxon>Bacteria</taxon>
        <taxon>Pseudomonadati</taxon>
        <taxon>Bacteroidota</taxon>
        <taxon>Flavobacteriia</taxon>
        <taxon>Flavobacteriales</taxon>
        <taxon>Flavobacteriaceae</taxon>
        <taxon>Algibacter</taxon>
    </lineage>
</organism>
<reference evidence="2 3" key="2">
    <citation type="submission" date="2018-05" db="EMBL/GenBank/DDBJ databases">
        <title>Algibacter marinivivus sp. nov., isolated from sample around a algae.</title>
        <authorList>
            <person name="Zhong X."/>
        </authorList>
    </citation>
    <scope>NUCLEOTIDE SEQUENCE [LARGE SCALE GENOMIC DNA]</scope>
    <source>
        <strain evidence="2 3">ZY111</strain>
    </source>
</reference>
<reference evidence="3" key="3">
    <citation type="submission" date="2018-05" db="EMBL/GenBank/DDBJ databases">
        <authorList>
            <person name="Lu D."/>
        </authorList>
    </citation>
    <scope>NUCLEOTIDE SEQUENCE [LARGE SCALE GENOMIC DNA]</scope>
    <source>
        <strain evidence="3">ZY111</strain>
    </source>
</reference>
<dbReference type="Proteomes" id="UP000245375">
    <property type="component" value="Unassembled WGS sequence"/>
</dbReference>
<keyword evidence="1" id="KW-0472">Membrane</keyword>
<dbReference type="AlphaFoldDB" id="A0A2U2X1N1"/>
<dbReference type="OrthoDB" id="1451921at2"/>
<evidence type="ECO:0000313" key="3">
    <source>
        <dbReference type="Proteomes" id="UP000245375"/>
    </source>
</evidence>
<dbReference type="Gene3D" id="1.25.40.10">
    <property type="entry name" value="Tetratricopeptide repeat domain"/>
    <property type="match status" value="1"/>
</dbReference>
<dbReference type="InterPro" id="IPR011990">
    <property type="entry name" value="TPR-like_helical_dom_sf"/>
</dbReference>
<feature type="transmembrane region" description="Helical" evidence="1">
    <location>
        <begin position="86"/>
        <end position="108"/>
    </location>
</feature>
<gene>
    <name evidence="2" type="ORF">DIS18_13500</name>
</gene>